<organism evidence="2 4">
    <name type="scientific">Cryobacterium roopkundense</name>
    <dbReference type="NCBI Taxonomy" id="1001240"/>
    <lineage>
        <taxon>Bacteria</taxon>
        <taxon>Bacillati</taxon>
        <taxon>Actinomycetota</taxon>
        <taxon>Actinomycetes</taxon>
        <taxon>Micrococcales</taxon>
        <taxon>Microbacteriaceae</taxon>
        <taxon>Cryobacterium</taxon>
    </lineage>
</organism>
<evidence type="ECO:0000313" key="2">
    <source>
        <dbReference type="EMBL" id="KGJ82347.1"/>
    </source>
</evidence>
<dbReference type="OrthoDB" id="5196233at2"/>
<dbReference type="AlphaFoldDB" id="A0A099JX92"/>
<dbReference type="EMBL" id="JACHBQ010000001">
    <property type="protein sequence ID" value="MBB5639509.1"/>
    <property type="molecule type" value="Genomic_DNA"/>
</dbReference>
<keyword evidence="1" id="KW-0812">Transmembrane</keyword>
<feature type="transmembrane region" description="Helical" evidence="1">
    <location>
        <begin position="38"/>
        <end position="61"/>
    </location>
</feature>
<dbReference type="EMBL" id="JPXF01000002">
    <property type="protein sequence ID" value="KGJ82347.1"/>
    <property type="molecule type" value="Genomic_DNA"/>
</dbReference>
<dbReference type="Proteomes" id="UP000561726">
    <property type="component" value="Unassembled WGS sequence"/>
</dbReference>
<keyword evidence="4" id="KW-1185">Reference proteome</keyword>
<dbReference type="eggNOG" id="COG3166">
    <property type="taxonomic scope" value="Bacteria"/>
</dbReference>
<evidence type="ECO:0000313" key="4">
    <source>
        <dbReference type="Proteomes" id="UP000029864"/>
    </source>
</evidence>
<proteinExistence type="predicted"/>
<comment type="caution">
    <text evidence="2">The sequence shown here is derived from an EMBL/GenBank/DDBJ whole genome shotgun (WGS) entry which is preliminary data.</text>
</comment>
<dbReference type="Proteomes" id="UP000029864">
    <property type="component" value="Unassembled WGS sequence"/>
</dbReference>
<accession>A0A099JX92</accession>
<evidence type="ECO:0000313" key="3">
    <source>
        <dbReference type="EMBL" id="MBB5639509.1"/>
    </source>
</evidence>
<reference evidence="2 4" key="1">
    <citation type="submission" date="2014-08" db="EMBL/GenBank/DDBJ databases">
        <authorList>
            <person name="Sisinthy S."/>
        </authorList>
    </citation>
    <scope>NUCLEOTIDE SEQUENCE [LARGE SCALE GENOMIC DNA]</scope>
    <source>
        <strain evidence="2 4">RuG17</strain>
    </source>
</reference>
<evidence type="ECO:0008006" key="6">
    <source>
        <dbReference type="Google" id="ProtNLM"/>
    </source>
</evidence>
<sequence length="221" mass="23753">MSTRNTPDVLMLGAEPRMDLLPPEVRSAKRVRATRRRLGGALVAVLVLVGAGVGASTWYAIQGQAELTAAQDLTTELLTSQSKYSEVQRVQAALDTTVAARQFGASTEIDWKAYIAQVRALVPSTVTVDTLSVDSASPLVPYEQATTPLLNPRVATIRIVFTSPDATSVPEWLDSMSTLPGYADSRPAAITRTDLGTYTVDFVLHVNEGAFSERFATPEGQ</sequence>
<reference evidence="3 5" key="2">
    <citation type="submission" date="2020-08" db="EMBL/GenBank/DDBJ databases">
        <title>Sequencing the genomes of 1000 actinobacteria strains.</title>
        <authorList>
            <person name="Klenk H.-P."/>
        </authorList>
    </citation>
    <scope>NUCLEOTIDE SEQUENCE [LARGE SCALE GENOMIC DNA]</scope>
    <source>
        <strain evidence="3 5">DSM 21065</strain>
    </source>
</reference>
<name>A0A099JX92_9MICO</name>
<evidence type="ECO:0000256" key="1">
    <source>
        <dbReference type="SAM" id="Phobius"/>
    </source>
</evidence>
<protein>
    <recommendedName>
        <fullName evidence="6">Fimbrial assembly protein</fullName>
    </recommendedName>
</protein>
<dbReference type="STRING" id="1001240.GY21_00830"/>
<gene>
    <name evidence="3" type="ORF">BJ997_000057</name>
    <name evidence="2" type="ORF">GY21_00830</name>
</gene>
<dbReference type="RefSeq" id="WP_035834591.1">
    <property type="nucleotide sequence ID" value="NZ_JACHBQ010000001.1"/>
</dbReference>
<keyword evidence="1" id="KW-1133">Transmembrane helix</keyword>
<keyword evidence="1" id="KW-0472">Membrane</keyword>
<evidence type="ECO:0000313" key="5">
    <source>
        <dbReference type="Proteomes" id="UP000561726"/>
    </source>
</evidence>